<reference evidence="2" key="1">
    <citation type="submission" date="2016-11" db="EMBL/GenBank/DDBJ databases">
        <authorList>
            <person name="Varghese N."/>
            <person name="Submissions S."/>
        </authorList>
    </citation>
    <scope>NUCLEOTIDE SEQUENCE [LARGE SCALE GENOMIC DNA]</scope>
    <source>
        <strain evidence="2">DSM 25330</strain>
    </source>
</reference>
<dbReference type="Proteomes" id="UP000184522">
    <property type="component" value="Unassembled WGS sequence"/>
</dbReference>
<keyword evidence="2" id="KW-1185">Reference proteome</keyword>
<proteinExistence type="predicted"/>
<accession>A0A1M5NDZ3</accession>
<evidence type="ECO:0000313" key="2">
    <source>
        <dbReference type="Proteomes" id="UP000184522"/>
    </source>
</evidence>
<dbReference type="AlphaFoldDB" id="A0A1M5NDZ3"/>
<sequence length="84" mass="10085">MAQHISILKNDFHPKIKETIIKRFSKKNIGLASLKYQEIKDKDLKINNSDRVFINNRKIKGKQEIFEIHFNSEKNKVEEIFWVK</sequence>
<evidence type="ECO:0000313" key="1">
    <source>
        <dbReference type="EMBL" id="SHG87203.1"/>
    </source>
</evidence>
<gene>
    <name evidence="1" type="ORF">SAMN05444148_1158</name>
</gene>
<protein>
    <submittedName>
        <fullName evidence="1">Uncharacterized protein</fullName>
    </submittedName>
</protein>
<dbReference type="EMBL" id="FQWS01000001">
    <property type="protein sequence ID" value="SHG87203.1"/>
    <property type="molecule type" value="Genomic_DNA"/>
</dbReference>
<organism evidence="1 2">
    <name type="scientific">Winogradskyella jejuensis</name>
    <dbReference type="NCBI Taxonomy" id="1089305"/>
    <lineage>
        <taxon>Bacteria</taxon>
        <taxon>Pseudomonadati</taxon>
        <taxon>Bacteroidota</taxon>
        <taxon>Flavobacteriia</taxon>
        <taxon>Flavobacteriales</taxon>
        <taxon>Flavobacteriaceae</taxon>
        <taxon>Winogradskyella</taxon>
    </lineage>
</organism>
<name>A0A1M5NDZ3_9FLAO</name>
<dbReference type="STRING" id="1089305.SAMN05444148_1158"/>
<dbReference type="RefSeq" id="WP_073084136.1">
    <property type="nucleotide sequence ID" value="NZ_FQWS01000001.1"/>
</dbReference>